<evidence type="ECO:0000256" key="3">
    <source>
        <dbReference type="SAM" id="MobiDB-lite"/>
    </source>
</evidence>
<dbReference type="AlphaFoldDB" id="A0AAQ4EYQ2"/>
<name>A0AAQ4EYQ2_AMBAM</name>
<feature type="region of interest" description="Disordered" evidence="3">
    <location>
        <begin position="74"/>
        <end position="93"/>
    </location>
</feature>
<comment type="caution">
    <text evidence="5">The sequence shown here is derived from an EMBL/GenBank/DDBJ whole genome shotgun (WGS) entry which is preliminary data.</text>
</comment>
<dbReference type="SUPFAM" id="SSF52540">
    <property type="entry name" value="P-loop containing nucleoside triphosphate hydrolases"/>
    <property type="match status" value="1"/>
</dbReference>
<dbReference type="GO" id="GO:0005524">
    <property type="term" value="F:ATP binding"/>
    <property type="evidence" value="ECO:0007669"/>
    <property type="project" value="UniProtKB-KW"/>
</dbReference>
<evidence type="ECO:0000256" key="1">
    <source>
        <dbReference type="ARBA" id="ARBA00022741"/>
    </source>
</evidence>
<dbReference type="Gene3D" id="3.10.330.10">
    <property type="match status" value="1"/>
</dbReference>
<dbReference type="SUPFAM" id="SSF54585">
    <property type="entry name" value="Cdc48 domain 2-like"/>
    <property type="match status" value="1"/>
</dbReference>
<sequence length="543" mass="59181">MMKTSNYRDYEKIAECATSLESVLMKQVRVVWSGMKFPVWASSSCIFVNIESVVPLCTPVILVANTCVIVNHDTSPESRGETNHSTLSRVSDQADGSHSTAAAASASWLTQILHLPMAILNRPGTQSPPATSQWYDSLPTEQRAEEVLSCYRSVCFTARVIPRKFCSVQLCGDHDSIEKLLHDHPTTVFVSRSQIPAGVLGSDDHSIVTFIASIEKIASPQEKFDKLHSDSKGESSTSQKQKTEGVLPDCEICFVRVFVVPSEWLDFLILHGTDLVLVSDTLRRQLGLDYASKVELKSHSISEQSAALGSITLCPLGRTKFTKHNISSAFRAWCNSISSCGYPLVLSSGGLLRLKHDGGEQTDFIVKLSHKRGDNGDAGKTRRDGEGVLKYSFLMDSSNIDICLGKAAKAQPSKKYTKELPVSNISLLDPDLQAPRIDELGGVKGLCKRGLARLKLLTAAQPVAAELCGQQQLVGDVLLITGQRGSGKSTLAKSLALHLLQTPPFAHVQFIQCSSLRGEHVSLFHRILSDVSRMPPKKLSTAV</sequence>
<dbReference type="InterPro" id="IPR015342">
    <property type="entry name" value="PEX1-N_C-lobe"/>
</dbReference>
<dbReference type="InterPro" id="IPR029067">
    <property type="entry name" value="CDC48_domain_2-like_sf"/>
</dbReference>
<evidence type="ECO:0000313" key="6">
    <source>
        <dbReference type="Proteomes" id="UP001321473"/>
    </source>
</evidence>
<feature type="domain" description="Peroxisomal ATPase PEX1 N-terminal C-lobe" evidence="4">
    <location>
        <begin position="8"/>
        <end position="71"/>
    </location>
</feature>
<dbReference type="InterPro" id="IPR027417">
    <property type="entry name" value="P-loop_NTPase"/>
</dbReference>
<organism evidence="5 6">
    <name type="scientific">Amblyomma americanum</name>
    <name type="common">Lone star tick</name>
    <dbReference type="NCBI Taxonomy" id="6943"/>
    <lineage>
        <taxon>Eukaryota</taxon>
        <taxon>Metazoa</taxon>
        <taxon>Ecdysozoa</taxon>
        <taxon>Arthropoda</taxon>
        <taxon>Chelicerata</taxon>
        <taxon>Arachnida</taxon>
        <taxon>Acari</taxon>
        <taxon>Parasitiformes</taxon>
        <taxon>Ixodida</taxon>
        <taxon>Ixodoidea</taxon>
        <taxon>Ixodidae</taxon>
        <taxon>Amblyomminae</taxon>
        <taxon>Amblyomma</taxon>
    </lineage>
</organism>
<dbReference type="Proteomes" id="UP001321473">
    <property type="component" value="Unassembled WGS sequence"/>
</dbReference>
<accession>A0AAQ4EYQ2</accession>
<dbReference type="EMBL" id="JARKHS020009384">
    <property type="protein sequence ID" value="KAK8779910.1"/>
    <property type="molecule type" value="Genomic_DNA"/>
</dbReference>
<reference evidence="5 6" key="1">
    <citation type="journal article" date="2023" name="Arcadia Sci">
        <title>De novo assembly of a long-read Amblyomma americanum tick genome.</title>
        <authorList>
            <person name="Chou S."/>
            <person name="Poskanzer K.E."/>
            <person name="Rollins M."/>
            <person name="Thuy-Boun P.S."/>
        </authorList>
    </citation>
    <scope>NUCLEOTIDE SEQUENCE [LARGE SCALE GENOMIC DNA]</scope>
    <source>
        <strain evidence="5">F_SG_1</strain>
        <tissue evidence="5">Salivary glands</tissue>
    </source>
</reference>
<evidence type="ECO:0000256" key="2">
    <source>
        <dbReference type="ARBA" id="ARBA00022840"/>
    </source>
</evidence>
<gene>
    <name evidence="5" type="ORF">V5799_018749</name>
</gene>
<dbReference type="GO" id="GO:0007031">
    <property type="term" value="P:peroxisome organization"/>
    <property type="evidence" value="ECO:0007669"/>
    <property type="project" value="InterPro"/>
</dbReference>
<protein>
    <recommendedName>
        <fullName evidence="4">Peroxisomal ATPase PEX1 N-terminal C-lobe domain-containing protein</fullName>
    </recommendedName>
</protein>
<proteinExistence type="predicted"/>
<evidence type="ECO:0000259" key="4">
    <source>
        <dbReference type="Pfam" id="PF09262"/>
    </source>
</evidence>
<dbReference type="Gene3D" id="3.40.50.300">
    <property type="entry name" value="P-loop containing nucleotide triphosphate hydrolases"/>
    <property type="match status" value="1"/>
</dbReference>
<dbReference type="Pfam" id="PF09262">
    <property type="entry name" value="PEX-1N"/>
    <property type="match status" value="1"/>
</dbReference>
<keyword evidence="6" id="KW-1185">Reference proteome</keyword>
<dbReference type="GO" id="GO:0005777">
    <property type="term" value="C:peroxisome"/>
    <property type="evidence" value="ECO:0007669"/>
    <property type="project" value="InterPro"/>
</dbReference>
<keyword evidence="1" id="KW-0547">Nucleotide-binding</keyword>
<evidence type="ECO:0000313" key="5">
    <source>
        <dbReference type="EMBL" id="KAK8779910.1"/>
    </source>
</evidence>
<keyword evidence="2" id="KW-0067">ATP-binding</keyword>